<comment type="caution">
    <text evidence="2">The sequence shown here is derived from an EMBL/GenBank/DDBJ whole genome shotgun (WGS) entry which is preliminary data.</text>
</comment>
<protein>
    <submittedName>
        <fullName evidence="2">Uncharacterized protein</fullName>
    </submittedName>
</protein>
<feature type="compositionally biased region" description="Polar residues" evidence="1">
    <location>
        <begin position="111"/>
        <end position="122"/>
    </location>
</feature>
<reference evidence="2 3" key="1">
    <citation type="submission" date="2024-07" db="EMBL/GenBank/DDBJ databases">
        <title>Draft sequence of the Neodothiora populina.</title>
        <authorList>
            <person name="Drown D.D."/>
            <person name="Schuette U.S."/>
            <person name="Buechlein A.B."/>
            <person name="Rusch D.R."/>
            <person name="Winton L.W."/>
            <person name="Adams G.A."/>
        </authorList>
    </citation>
    <scope>NUCLEOTIDE SEQUENCE [LARGE SCALE GENOMIC DNA]</scope>
    <source>
        <strain evidence="2 3">CPC 39397</strain>
    </source>
</reference>
<organism evidence="2 3">
    <name type="scientific">Neodothiora populina</name>
    <dbReference type="NCBI Taxonomy" id="2781224"/>
    <lineage>
        <taxon>Eukaryota</taxon>
        <taxon>Fungi</taxon>
        <taxon>Dikarya</taxon>
        <taxon>Ascomycota</taxon>
        <taxon>Pezizomycotina</taxon>
        <taxon>Dothideomycetes</taxon>
        <taxon>Dothideomycetidae</taxon>
        <taxon>Dothideales</taxon>
        <taxon>Dothioraceae</taxon>
        <taxon>Neodothiora</taxon>
    </lineage>
</organism>
<evidence type="ECO:0000313" key="2">
    <source>
        <dbReference type="EMBL" id="KAL1302564.1"/>
    </source>
</evidence>
<keyword evidence="3" id="KW-1185">Reference proteome</keyword>
<dbReference type="Proteomes" id="UP001562354">
    <property type="component" value="Unassembled WGS sequence"/>
</dbReference>
<sequence length="122" mass="13214">MARESQRISSSPSMLMRGTLKASTAIPPSLNRQNSHTSRHGYSRAASGDATSMLSRVASTSSRNPTPRNSPPASPSTSPGQDSEIHWEVVRRRLSDDSQEGYVSFPDFDHVQSSSAPSEDKP</sequence>
<feature type="compositionally biased region" description="Polar residues" evidence="1">
    <location>
        <begin position="49"/>
        <end position="58"/>
    </location>
</feature>
<feature type="compositionally biased region" description="Basic and acidic residues" evidence="1">
    <location>
        <begin position="83"/>
        <end position="96"/>
    </location>
</feature>
<evidence type="ECO:0000313" key="3">
    <source>
        <dbReference type="Proteomes" id="UP001562354"/>
    </source>
</evidence>
<gene>
    <name evidence="2" type="ORF">AAFC00_002946</name>
</gene>
<name>A0ABR3P8S4_9PEZI</name>
<evidence type="ECO:0000256" key="1">
    <source>
        <dbReference type="SAM" id="MobiDB-lite"/>
    </source>
</evidence>
<dbReference type="GeneID" id="95976648"/>
<dbReference type="RefSeq" id="XP_069198840.1">
    <property type="nucleotide sequence ID" value="XM_069342334.1"/>
</dbReference>
<accession>A0ABR3P8S4</accession>
<feature type="region of interest" description="Disordered" evidence="1">
    <location>
        <begin position="1"/>
        <end position="122"/>
    </location>
</feature>
<proteinExistence type="predicted"/>
<dbReference type="EMBL" id="JBFMKM010000012">
    <property type="protein sequence ID" value="KAL1302564.1"/>
    <property type="molecule type" value="Genomic_DNA"/>
</dbReference>